<dbReference type="PANTHER" id="PTHR13463:SF3">
    <property type="entry name" value="PROTEIN C10"/>
    <property type="match status" value="1"/>
</dbReference>
<dbReference type="PANTHER" id="PTHR13463">
    <property type="entry name" value="PROTEIN C10"/>
    <property type="match status" value="1"/>
</dbReference>
<keyword evidence="4" id="KW-0963">Cytoplasm</keyword>
<comment type="similarity">
    <text evidence="2">Belongs to the UPF0456 family.</text>
</comment>
<evidence type="ECO:0000256" key="4">
    <source>
        <dbReference type="ARBA" id="ARBA00022490"/>
    </source>
</evidence>
<evidence type="ECO:0000256" key="3">
    <source>
        <dbReference type="ARBA" id="ARBA00020502"/>
    </source>
</evidence>
<organism evidence="5">
    <name type="scientific">Phaeocystis cordata</name>
    <dbReference type="NCBI Taxonomy" id="118079"/>
    <lineage>
        <taxon>Eukaryota</taxon>
        <taxon>Haptista</taxon>
        <taxon>Haptophyta</taxon>
        <taxon>Prymnesiophyceae</taxon>
        <taxon>Phaeocystales</taxon>
        <taxon>Phaeocystaceae</taxon>
        <taxon>Phaeocystis</taxon>
    </lineage>
</organism>
<name>A0A7S1HQ29_9EUKA</name>
<dbReference type="GO" id="GO:0005737">
    <property type="term" value="C:cytoplasm"/>
    <property type="evidence" value="ECO:0007669"/>
    <property type="project" value="UniProtKB-SubCell"/>
</dbReference>
<evidence type="ECO:0000313" key="5">
    <source>
        <dbReference type="EMBL" id="CAD8987924.1"/>
    </source>
</evidence>
<comment type="subcellular location">
    <subcellularLocation>
        <location evidence="1">Cytoplasm</location>
    </subcellularLocation>
</comment>
<dbReference type="GO" id="GO:0009791">
    <property type="term" value="P:post-embryonic development"/>
    <property type="evidence" value="ECO:0007669"/>
    <property type="project" value="TreeGrafter"/>
</dbReference>
<dbReference type="AlphaFoldDB" id="A0A7S1HQ29"/>
<evidence type="ECO:0000256" key="1">
    <source>
        <dbReference type="ARBA" id="ARBA00004496"/>
    </source>
</evidence>
<proteinExistence type="inferred from homology"/>
<sequence length="129" mass="13552">MAAPNMFGAPAGAGVKLSLDQAKACVSKMTALLEEPANVELMEKAKATAGDDVMQYMMVVLPCACGIMAPVLAEFGFSADQAGAMMLVQSLEEHKADPEISEKAKAMKAKFIPEQLQAMLAMTMGLGPK</sequence>
<reference evidence="5" key="1">
    <citation type="submission" date="2021-01" db="EMBL/GenBank/DDBJ databases">
        <authorList>
            <person name="Corre E."/>
            <person name="Pelletier E."/>
            <person name="Niang G."/>
            <person name="Scheremetjew M."/>
            <person name="Finn R."/>
            <person name="Kale V."/>
            <person name="Holt S."/>
            <person name="Cochrane G."/>
            <person name="Meng A."/>
            <person name="Brown T."/>
            <person name="Cohen L."/>
        </authorList>
    </citation>
    <scope>NUCLEOTIDE SEQUENCE</scope>
    <source>
        <strain evidence="5">RCC1383</strain>
    </source>
</reference>
<dbReference type="InterPro" id="IPR026317">
    <property type="entry name" value="P_C10"/>
</dbReference>
<protein>
    <recommendedName>
        <fullName evidence="3">Protein C10</fullName>
    </recommendedName>
</protein>
<dbReference type="Pfam" id="PF14974">
    <property type="entry name" value="P_C10"/>
    <property type="match status" value="1"/>
</dbReference>
<gene>
    <name evidence="5" type="ORF">PCOR1465_LOCUS708</name>
</gene>
<dbReference type="EMBL" id="HBFZ01001059">
    <property type="protein sequence ID" value="CAD8987924.1"/>
    <property type="molecule type" value="Transcribed_RNA"/>
</dbReference>
<evidence type="ECO:0000256" key="2">
    <source>
        <dbReference type="ARBA" id="ARBA00007083"/>
    </source>
</evidence>
<accession>A0A7S1HQ29</accession>